<dbReference type="Proteomes" id="UP000257109">
    <property type="component" value="Unassembled WGS sequence"/>
</dbReference>
<proteinExistence type="predicted"/>
<comment type="caution">
    <text evidence="1">The sequence shown here is derived from an EMBL/GenBank/DDBJ whole genome shotgun (WGS) entry which is preliminary data.</text>
</comment>
<dbReference type="AlphaFoldDB" id="A0A371DZL2"/>
<feature type="non-terminal residue" evidence="1">
    <location>
        <position position="1"/>
    </location>
</feature>
<reference evidence="1" key="1">
    <citation type="submission" date="2018-05" db="EMBL/GenBank/DDBJ databases">
        <title>Draft genome of Mucuna pruriens seed.</title>
        <authorList>
            <person name="Nnadi N.E."/>
            <person name="Vos R."/>
            <person name="Hasami M.H."/>
            <person name="Devisetty U.K."/>
            <person name="Aguiy J.C."/>
        </authorList>
    </citation>
    <scope>NUCLEOTIDE SEQUENCE [LARGE SCALE GENOMIC DNA]</scope>
    <source>
        <strain evidence="1">JCA_2017</strain>
    </source>
</reference>
<name>A0A371DZL2_MUCPR</name>
<protein>
    <submittedName>
        <fullName evidence="1">Uncharacterized protein</fullName>
    </submittedName>
</protein>
<organism evidence="1 2">
    <name type="scientific">Mucuna pruriens</name>
    <name type="common">Velvet bean</name>
    <name type="synonym">Dolichos pruriens</name>
    <dbReference type="NCBI Taxonomy" id="157652"/>
    <lineage>
        <taxon>Eukaryota</taxon>
        <taxon>Viridiplantae</taxon>
        <taxon>Streptophyta</taxon>
        <taxon>Embryophyta</taxon>
        <taxon>Tracheophyta</taxon>
        <taxon>Spermatophyta</taxon>
        <taxon>Magnoliopsida</taxon>
        <taxon>eudicotyledons</taxon>
        <taxon>Gunneridae</taxon>
        <taxon>Pentapetalae</taxon>
        <taxon>rosids</taxon>
        <taxon>fabids</taxon>
        <taxon>Fabales</taxon>
        <taxon>Fabaceae</taxon>
        <taxon>Papilionoideae</taxon>
        <taxon>50 kb inversion clade</taxon>
        <taxon>NPAAA clade</taxon>
        <taxon>indigoferoid/millettioid clade</taxon>
        <taxon>Phaseoleae</taxon>
        <taxon>Mucuna</taxon>
    </lineage>
</organism>
<dbReference type="EMBL" id="QJKJ01017986">
    <property type="protein sequence ID" value="RDX57956.1"/>
    <property type="molecule type" value="Genomic_DNA"/>
</dbReference>
<keyword evidence="2" id="KW-1185">Reference proteome</keyword>
<dbReference type="OrthoDB" id="1452392at2759"/>
<gene>
    <name evidence="1" type="ORF">CR513_62766</name>
</gene>
<accession>A0A371DZL2</accession>
<sequence length="131" mass="14887">MYPSGFGFKRTHIHLANQTKELTNPDLDLKLDISNIYSAQAVDNHYNNQTLDQSKKNLIDSSFATPDAGVSFNTNQNYEGQTHISNICRQIEETKNEKRSLLLIEQHQLKLQIDAFGKEIMVKEGCPPFSC</sequence>
<evidence type="ECO:0000313" key="2">
    <source>
        <dbReference type="Proteomes" id="UP000257109"/>
    </source>
</evidence>
<feature type="non-terminal residue" evidence="1">
    <location>
        <position position="131"/>
    </location>
</feature>
<evidence type="ECO:0000313" key="1">
    <source>
        <dbReference type="EMBL" id="RDX57956.1"/>
    </source>
</evidence>